<organism evidence="2">
    <name type="scientific">Oryza punctata</name>
    <name type="common">Red rice</name>
    <dbReference type="NCBI Taxonomy" id="4537"/>
    <lineage>
        <taxon>Eukaryota</taxon>
        <taxon>Viridiplantae</taxon>
        <taxon>Streptophyta</taxon>
        <taxon>Embryophyta</taxon>
        <taxon>Tracheophyta</taxon>
        <taxon>Spermatophyta</taxon>
        <taxon>Magnoliopsida</taxon>
        <taxon>Liliopsida</taxon>
        <taxon>Poales</taxon>
        <taxon>Poaceae</taxon>
        <taxon>BOP clade</taxon>
        <taxon>Oryzoideae</taxon>
        <taxon>Oryzeae</taxon>
        <taxon>Oryzinae</taxon>
        <taxon>Oryza</taxon>
    </lineage>
</organism>
<dbReference type="HOGENOM" id="CLU_1059192_0_0_1"/>
<dbReference type="EnsemblPlants" id="OPUNC05G09550.1">
    <property type="protein sequence ID" value="OPUNC05G09550.1"/>
    <property type="gene ID" value="OPUNC05G09550"/>
</dbReference>
<accession>A0A0E0L0V0</accession>
<dbReference type="Proteomes" id="UP000026962">
    <property type="component" value="Chromosome 5"/>
</dbReference>
<feature type="region of interest" description="Disordered" evidence="1">
    <location>
        <begin position="47"/>
        <end position="74"/>
    </location>
</feature>
<reference evidence="2" key="1">
    <citation type="submission" date="2015-04" db="UniProtKB">
        <authorList>
            <consortium name="EnsemblPlants"/>
        </authorList>
    </citation>
    <scope>IDENTIFICATION</scope>
</reference>
<protein>
    <submittedName>
        <fullName evidence="2">Uncharacterized protein</fullName>
    </submittedName>
</protein>
<dbReference type="AlphaFoldDB" id="A0A0E0L0V0"/>
<reference evidence="2" key="2">
    <citation type="submission" date="2018-05" db="EMBL/GenBank/DDBJ databases">
        <title>OpunRS2 (Oryza punctata Reference Sequence Version 2).</title>
        <authorList>
            <person name="Zhang J."/>
            <person name="Kudrna D."/>
            <person name="Lee S."/>
            <person name="Talag J."/>
            <person name="Welchert J."/>
            <person name="Wing R.A."/>
        </authorList>
    </citation>
    <scope>NUCLEOTIDE SEQUENCE [LARGE SCALE GENOMIC DNA]</scope>
</reference>
<name>A0A0E0L0V0_ORYPU</name>
<evidence type="ECO:0000313" key="2">
    <source>
        <dbReference type="EnsemblPlants" id="OPUNC05G09550.1"/>
    </source>
</evidence>
<dbReference type="Gramene" id="OPUNC05G09550.1">
    <property type="protein sequence ID" value="OPUNC05G09550.1"/>
    <property type="gene ID" value="OPUNC05G09550"/>
</dbReference>
<evidence type="ECO:0000313" key="3">
    <source>
        <dbReference type="Proteomes" id="UP000026962"/>
    </source>
</evidence>
<keyword evidence="3" id="KW-1185">Reference proteome</keyword>
<sequence>MCQLIKKRAPVKTESSLSFLSTRLPLSLASGILLFLIHSLGPPLSPARGGGALPTHKRKQHDGNTNGRSSGPELGGCQIWRSRLSRSSLQLLRPSVSTPLSVLAIVFADRSWSWQVAAGDVVRRLKLLLAMSLMEPARDSFGFSLRRLHAAFGVVGGGGRPAHPLADDLRAEAAHPVAAVRRPDAPDVGCRALLRHAAALAPHRLHVRAAAAAAGGGGGGGGGSHCHCSGDELIRRASGVRAFRSCSDEMRPFVLEMPTVLIS</sequence>
<proteinExistence type="predicted"/>
<evidence type="ECO:0000256" key="1">
    <source>
        <dbReference type="SAM" id="MobiDB-lite"/>
    </source>
</evidence>